<feature type="compositionally biased region" description="Low complexity" evidence="1">
    <location>
        <begin position="148"/>
        <end position="161"/>
    </location>
</feature>
<gene>
    <name evidence="2" type="ORF">EZS28_015952</name>
</gene>
<dbReference type="AlphaFoldDB" id="A0A5J4W0Q2"/>
<dbReference type="InterPro" id="IPR013320">
    <property type="entry name" value="ConA-like_dom_sf"/>
</dbReference>
<organism evidence="2 3">
    <name type="scientific">Streblomastix strix</name>
    <dbReference type="NCBI Taxonomy" id="222440"/>
    <lineage>
        <taxon>Eukaryota</taxon>
        <taxon>Metamonada</taxon>
        <taxon>Preaxostyla</taxon>
        <taxon>Oxymonadida</taxon>
        <taxon>Streblomastigidae</taxon>
        <taxon>Streblomastix</taxon>
    </lineage>
</organism>
<dbReference type="Gene3D" id="2.60.120.920">
    <property type="match status" value="1"/>
</dbReference>
<dbReference type="Proteomes" id="UP000324800">
    <property type="component" value="Unassembled WGS sequence"/>
</dbReference>
<dbReference type="SUPFAM" id="SSF49899">
    <property type="entry name" value="Concanavalin A-like lectins/glucanases"/>
    <property type="match status" value="1"/>
</dbReference>
<reference evidence="2 3" key="1">
    <citation type="submission" date="2019-03" db="EMBL/GenBank/DDBJ databases">
        <title>Single cell metagenomics reveals metabolic interactions within the superorganism composed of flagellate Streblomastix strix and complex community of Bacteroidetes bacteria on its surface.</title>
        <authorList>
            <person name="Treitli S.C."/>
            <person name="Kolisko M."/>
            <person name="Husnik F."/>
            <person name="Keeling P."/>
            <person name="Hampl V."/>
        </authorList>
    </citation>
    <scope>NUCLEOTIDE SEQUENCE [LARGE SCALE GENOMIC DNA]</scope>
    <source>
        <strain evidence="2">ST1C</strain>
    </source>
</reference>
<protein>
    <recommendedName>
        <fullName evidence="4">B30.2/SPRY domain-containing protein</fullName>
    </recommendedName>
</protein>
<feature type="region of interest" description="Disordered" evidence="1">
    <location>
        <begin position="101"/>
        <end position="182"/>
    </location>
</feature>
<dbReference type="EMBL" id="SNRW01003950">
    <property type="protein sequence ID" value="KAA6388524.1"/>
    <property type="molecule type" value="Genomic_DNA"/>
</dbReference>
<evidence type="ECO:0000313" key="3">
    <source>
        <dbReference type="Proteomes" id="UP000324800"/>
    </source>
</evidence>
<accession>A0A5J4W0Q2</accession>
<evidence type="ECO:0000256" key="1">
    <source>
        <dbReference type="SAM" id="MobiDB-lite"/>
    </source>
</evidence>
<comment type="caution">
    <text evidence="2">The sequence shown here is derived from an EMBL/GenBank/DDBJ whole genome shotgun (WGS) entry which is preliminary data.</text>
</comment>
<sequence length="363" mass="40027">MSEKTSTFQLNPKEVFEALGMNLSGISEDRQDRIAIFLSLSAHYLKNALNDHEKGLSIEPKLADVLSLTSDQASKISEPFHQILQDEGKENILIESNTSIVKKSKKKKKMKEKQKKKEINKIESDESGSNSDSDSSSKSNSESESKSDSSSSSDQKSSSSSDSDDYISIAQKQVPKEGRISKRQGKFMKIPFNLTVATGVTQVGNVVTISTSAQNSIFLNKIFNSGVWRIYFQIISGDVQYSAIGVAESSFSDSRSYMGHTRQGMHISSSGSVQINSSGTSGNKSYSVNDIIGFEIDMISHRIYFFHTFQQQPVCIINTPASLKVGITYGRSNDTQYKVVAIYKLKKPLAIASKSPTIKEWSS</sequence>
<dbReference type="InterPro" id="IPR043136">
    <property type="entry name" value="B30.2/SPRY_sf"/>
</dbReference>
<feature type="compositionally biased region" description="Basic residues" evidence="1">
    <location>
        <begin position="102"/>
        <end position="114"/>
    </location>
</feature>
<evidence type="ECO:0000313" key="2">
    <source>
        <dbReference type="EMBL" id="KAA6388524.1"/>
    </source>
</evidence>
<evidence type="ECO:0008006" key="4">
    <source>
        <dbReference type="Google" id="ProtNLM"/>
    </source>
</evidence>
<feature type="compositionally biased region" description="Low complexity" evidence="1">
    <location>
        <begin position="127"/>
        <end position="140"/>
    </location>
</feature>
<name>A0A5J4W0Q2_9EUKA</name>
<proteinExistence type="predicted"/>
<feature type="compositionally biased region" description="Basic and acidic residues" evidence="1">
    <location>
        <begin position="115"/>
        <end position="124"/>
    </location>
</feature>